<sequence length="178" mass="20265">MLQRRAFDPFQERLGGHKISKKRVTDEEDDQCKDRMLHCLADKEPGCHALLIILSSFQGRTFKKLFYRSDQPLDKNGLGTGIATPDTSPKTRHPGQEQGCSEQHKDEIKTIREAKGLTHHVHNARGNVKTQQRQALNCHKRYQQVHGDQEQSEQAAISRSTTRAAFWINPTPLTLTVD</sequence>
<dbReference type="EMBL" id="GL734242">
    <property type="protein sequence ID" value="EFX61687.1"/>
    <property type="molecule type" value="Genomic_DNA"/>
</dbReference>
<proteinExistence type="predicted"/>
<feature type="region of interest" description="Disordered" evidence="1">
    <location>
        <begin position="74"/>
        <end position="103"/>
    </location>
</feature>
<reference evidence="2 3" key="1">
    <citation type="journal article" date="2011" name="Science">
        <title>The ecoresponsive genome of Daphnia pulex.</title>
        <authorList>
            <person name="Colbourne J.K."/>
            <person name="Pfrender M.E."/>
            <person name="Gilbert D."/>
            <person name="Thomas W.K."/>
            <person name="Tucker A."/>
            <person name="Oakley T.H."/>
            <person name="Tokishita S."/>
            <person name="Aerts A."/>
            <person name="Arnold G.J."/>
            <person name="Basu M.K."/>
            <person name="Bauer D.J."/>
            <person name="Caceres C.E."/>
            <person name="Carmel L."/>
            <person name="Casola C."/>
            <person name="Choi J.H."/>
            <person name="Detter J.C."/>
            <person name="Dong Q."/>
            <person name="Dusheyko S."/>
            <person name="Eads B.D."/>
            <person name="Frohlich T."/>
            <person name="Geiler-Samerotte K.A."/>
            <person name="Gerlach D."/>
            <person name="Hatcher P."/>
            <person name="Jogdeo S."/>
            <person name="Krijgsveld J."/>
            <person name="Kriventseva E.V."/>
            <person name="Kultz D."/>
            <person name="Laforsch C."/>
            <person name="Lindquist E."/>
            <person name="Lopez J."/>
            <person name="Manak J.R."/>
            <person name="Muller J."/>
            <person name="Pangilinan J."/>
            <person name="Patwardhan R.P."/>
            <person name="Pitluck S."/>
            <person name="Pritham E.J."/>
            <person name="Rechtsteiner A."/>
            <person name="Rho M."/>
            <person name="Rogozin I.B."/>
            <person name="Sakarya O."/>
            <person name="Salamov A."/>
            <person name="Schaack S."/>
            <person name="Shapiro H."/>
            <person name="Shiga Y."/>
            <person name="Skalitzky C."/>
            <person name="Smith Z."/>
            <person name="Souvorov A."/>
            <person name="Sung W."/>
            <person name="Tang Z."/>
            <person name="Tsuchiya D."/>
            <person name="Tu H."/>
            <person name="Vos H."/>
            <person name="Wang M."/>
            <person name="Wolf Y.I."/>
            <person name="Yamagata H."/>
            <person name="Yamada T."/>
            <person name="Ye Y."/>
            <person name="Shaw J.R."/>
            <person name="Andrews J."/>
            <person name="Crease T.J."/>
            <person name="Tang H."/>
            <person name="Lucas S.M."/>
            <person name="Robertson H.M."/>
            <person name="Bork P."/>
            <person name="Koonin E.V."/>
            <person name="Zdobnov E.M."/>
            <person name="Grigoriev I.V."/>
            <person name="Lynch M."/>
            <person name="Boore J.L."/>
        </authorList>
    </citation>
    <scope>NUCLEOTIDE SEQUENCE [LARGE SCALE GENOMIC DNA]</scope>
</reference>
<evidence type="ECO:0000256" key="1">
    <source>
        <dbReference type="SAM" id="MobiDB-lite"/>
    </source>
</evidence>
<keyword evidence="3" id="KW-1185">Reference proteome</keyword>
<dbReference type="AlphaFoldDB" id="E9I2U4"/>
<gene>
    <name evidence="2" type="ORF">DAPPUDRAFT_272199</name>
</gene>
<dbReference type="Proteomes" id="UP000000305">
    <property type="component" value="Unassembled WGS sequence"/>
</dbReference>
<evidence type="ECO:0000313" key="3">
    <source>
        <dbReference type="Proteomes" id="UP000000305"/>
    </source>
</evidence>
<protein>
    <submittedName>
        <fullName evidence="2">Uncharacterized protein</fullName>
    </submittedName>
</protein>
<evidence type="ECO:0000313" key="2">
    <source>
        <dbReference type="EMBL" id="EFX61687.1"/>
    </source>
</evidence>
<organism evidence="2 3">
    <name type="scientific">Daphnia pulex</name>
    <name type="common">Water flea</name>
    <dbReference type="NCBI Taxonomy" id="6669"/>
    <lineage>
        <taxon>Eukaryota</taxon>
        <taxon>Metazoa</taxon>
        <taxon>Ecdysozoa</taxon>
        <taxon>Arthropoda</taxon>
        <taxon>Crustacea</taxon>
        <taxon>Branchiopoda</taxon>
        <taxon>Diplostraca</taxon>
        <taxon>Cladocera</taxon>
        <taxon>Anomopoda</taxon>
        <taxon>Daphniidae</taxon>
        <taxon>Daphnia</taxon>
    </lineage>
</organism>
<feature type="non-terminal residue" evidence="2">
    <location>
        <position position="178"/>
    </location>
</feature>
<dbReference type="HOGENOM" id="CLU_1514249_0_0_1"/>
<dbReference type="KEGG" id="dpx:DAPPUDRAFT_272199"/>
<name>E9I2U4_DAPPU</name>
<accession>E9I2U4</accession>
<dbReference type="InParanoid" id="E9I2U4"/>